<sequence length="235" mass="26122">MKIGGQGRLNRAFREKRARFYILRRCVVMHPQLHYESKLCMLLQGGTGIPHLKWFGLDGEYNVMAIDLLGPSLEDLFNYCNRKFTLKTVLLLADQMIARVDYMHLRGFLHRDIKPDNFLMGLGHKASQPSGWTGGLVGPSSERAERTSARQDVPDRFSGSVETFARRTGSGSGHHGENTKHRTLLDSLLAPKMAADSDKRRPTSSRNGSTSRNALLSSSRTSSGEASDPTRCVSS</sequence>
<reference evidence="1" key="2">
    <citation type="submission" date="2025-09" db="UniProtKB">
        <authorList>
            <consortium name="EnsemblPlants"/>
        </authorList>
    </citation>
    <scope>IDENTIFICATION</scope>
</reference>
<proteinExistence type="predicted"/>
<accession>A0ACD5XQQ8</accession>
<name>A0ACD5XQQ8_AVESA</name>
<protein>
    <submittedName>
        <fullName evidence="1">Uncharacterized protein</fullName>
    </submittedName>
</protein>
<dbReference type="Proteomes" id="UP001732700">
    <property type="component" value="Chromosome 5A"/>
</dbReference>
<keyword evidence="2" id="KW-1185">Reference proteome</keyword>
<reference evidence="1" key="1">
    <citation type="submission" date="2021-05" db="EMBL/GenBank/DDBJ databases">
        <authorList>
            <person name="Scholz U."/>
            <person name="Mascher M."/>
            <person name="Fiebig A."/>
        </authorList>
    </citation>
    <scope>NUCLEOTIDE SEQUENCE [LARGE SCALE GENOMIC DNA]</scope>
</reference>
<evidence type="ECO:0000313" key="2">
    <source>
        <dbReference type="Proteomes" id="UP001732700"/>
    </source>
</evidence>
<evidence type="ECO:0000313" key="1">
    <source>
        <dbReference type="EnsemblPlants" id="AVESA.00010b.r2.5AG0839550.1.CDS"/>
    </source>
</evidence>
<organism evidence="1 2">
    <name type="scientific">Avena sativa</name>
    <name type="common">Oat</name>
    <dbReference type="NCBI Taxonomy" id="4498"/>
    <lineage>
        <taxon>Eukaryota</taxon>
        <taxon>Viridiplantae</taxon>
        <taxon>Streptophyta</taxon>
        <taxon>Embryophyta</taxon>
        <taxon>Tracheophyta</taxon>
        <taxon>Spermatophyta</taxon>
        <taxon>Magnoliopsida</taxon>
        <taxon>Liliopsida</taxon>
        <taxon>Poales</taxon>
        <taxon>Poaceae</taxon>
        <taxon>BOP clade</taxon>
        <taxon>Pooideae</taxon>
        <taxon>Poodae</taxon>
        <taxon>Poeae</taxon>
        <taxon>Poeae Chloroplast Group 1 (Aveneae type)</taxon>
        <taxon>Aveninae</taxon>
        <taxon>Avena</taxon>
    </lineage>
</organism>
<dbReference type="EnsemblPlants" id="AVESA.00010b.r2.5AG0839550.1">
    <property type="protein sequence ID" value="AVESA.00010b.r2.5AG0839550.1.CDS"/>
    <property type="gene ID" value="AVESA.00010b.r2.5AG0839550"/>
</dbReference>